<reference evidence="2" key="1">
    <citation type="submission" date="2016-01" db="EMBL/GenBank/DDBJ databases">
        <authorList>
            <person name="Gamez R.M."/>
            <person name="Rodriguez F."/>
            <person name="Bernal J.F."/>
            <person name="Agarwala R."/>
            <person name="Landsman D."/>
            <person name="Marino-Ramirez L."/>
        </authorList>
    </citation>
    <scope>NUCLEOTIDE SEQUENCE [LARGE SCALE GENOMIC DNA]</scope>
    <source>
        <strain evidence="2">Ps006</strain>
    </source>
</reference>
<gene>
    <name evidence="1" type="ORF">AWV77_18385</name>
</gene>
<organism evidence="1 2">
    <name type="scientific">Pseudomonas palleroniana</name>
    <dbReference type="NCBI Taxonomy" id="191390"/>
    <lineage>
        <taxon>Bacteria</taxon>
        <taxon>Pseudomonadati</taxon>
        <taxon>Pseudomonadota</taxon>
        <taxon>Gammaproteobacteria</taxon>
        <taxon>Pseudomonadales</taxon>
        <taxon>Pseudomonadaceae</taxon>
        <taxon>Pseudomonas</taxon>
    </lineage>
</organism>
<name>A0A0X7K109_9PSED</name>
<dbReference type="AlphaFoldDB" id="A0A0X7K109"/>
<comment type="caution">
    <text evidence="1">The sequence shown here is derived from an EMBL/GenBank/DDBJ whole genome shotgun (WGS) entry which is preliminary data.</text>
</comment>
<dbReference type="Proteomes" id="UP000067111">
    <property type="component" value="Unassembled WGS sequence"/>
</dbReference>
<evidence type="ECO:0000313" key="2">
    <source>
        <dbReference type="Proteomes" id="UP000067111"/>
    </source>
</evidence>
<proteinExistence type="predicted"/>
<sequence>MCLPPYQYPKTANGGGASRMIKCGVSQRGNLMLKKLLIACTASILLSGCFKPTPEQLANPDFGPYPFNYKETIQAYLAQEQPDPESTRYRYLSDPIAAYDGFLGRRFGYAVCVVVNAKNIYGGYDGQVLWMFLLRGDKVMTSDKTANPTRNNTMASIKCERLGLKV</sequence>
<protein>
    <submittedName>
        <fullName evidence="1">Uncharacterized protein</fullName>
    </submittedName>
</protein>
<accession>A0A0X7K109</accession>
<dbReference type="EMBL" id="LRMR01000026">
    <property type="protein sequence ID" value="KWU49368.1"/>
    <property type="molecule type" value="Genomic_DNA"/>
</dbReference>
<evidence type="ECO:0000313" key="1">
    <source>
        <dbReference type="EMBL" id="KWU49368.1"/>
    </source>
</evidence>